<evidence type="ECO:0000256" key="2">
    <source>
        <dbReference type="ARBA" id="ARBA00022801"/>
    </source>
</evidence>
<dbReference type="Gene3D" id="3.90.79.10">
    <property type="entry name" value="Nucleoside Triphosphate Pyrophosphohydrolase"/>
    <property type="match status" value="1"/>
</dbReference>
<reference evidence="4" key="1">
    <citation type="submission" date="2022-12" db="EMBL/GenBank/DDBJ databases">
        <title>New Phytohabitans aurantiacus sp. RD004123 nov., an actinomycete isolated from soil.</title>
        <authorList>
            <person name="Triningsih D.W."/>
            <person name="Harunari E."/>
            <person name="Igarashi Y."/>
        </authorList>
    </citation>
    <scope>NUCLEOTIDE SEQUENCE</scope>
    <source>
        <strain evidence="4">RD004123</strain>
    </source>
</reference>
<dbReference type="InterPro" id="IPR020084">
    <property type="entry name" value="NUDIX_hydrolase_CS"/>
</dbReference>
<dbReference type="EMBL" id="BSDI01000001">
    <property type="protein sequence ID" value="GLH95124.1"/>
    <property type="molecule type" value="Genomic_DNA"/>
</dbReference>
<dbReference type="Proteomes" id="UP001144280">
    <property type="component" value="Unassembled WGS sequence"/>
</dbReference>
<dbReference type="PROSITE" id="PS51462">
    <property type="entry name" value="NUDIX"/>
    <property type="match status" value="1"/>
</dbReference>
<evidence type="ECO:0000313" key="5">
    <source>
        <dbReference type="Proteomes" id="UP001144280"/>
    </source>
</evidence>
<dbReference type="PANTHER" id="PTHR43046">
    <property type="entry name" value="GDP-MANNOSE MANNOSYL HYDROLASE"/>
    <property type="match status" value="1"/>
</dbReference>
<evidence type="ECO:0000259" key="3">
    <source>
        <dbReference type="PROSITE" id="PS51462"/>
    </source>
</evidence>
<name>A0ABQ5QLD9_9ACTN</name>
<dbReference type="InterPro" id="IPR015797">
    <property type="entry name" value="NUDIX_hydrolase-like_dom_sf"/>
</dbReference>
<keyword evidence="2" id="KW-0378">Hydrolase</keyword>
<dbReference type="PROSITE" id="PS00893">
    <property type="entry name" value="NUDIX_BOX"/>
    <property type="match status" value="1"/>
</dbReference>
<proteinExistence type="predicted"/>
<comment type="cofactor">
    <cofactor evidence="1">
        <name>Mg(2+)</name>
        <dbReference type="ChEBI" id="CHEBI:18420"/>
    </cofactor>
</comment>
<feature type="domain" description="Nudix hydrolase" evidence="3">
    <location>
        <begin position="1"/>
        <end position="98"/>
    </location>
</feature>
<accession>A0ABQ5QLD9</accession>
<keyword evidence="5" id="KW-1185">Reference proteome</keyword>
<protein>
    <recommendedName>
        <fullName evidence="3">Nudix hydrolase domain-containing protein</fullName>
    </recommendedName>
</protein>
<gene>
    <name evidence="4" type="ORF">Pa4123_03960</name>
</gene>
<comment type="caution">
    <text evidence="4">The sequence shown here is derived from an EMBL/GenBank/DDBJ whole genome shotgun (WGS) entry which is preliminary data.</text>
</comment>
<organism evidence="4 5">
    <name type="scientific">Phytohabitans aurantiacus</name>
    <dbReference type="NCBI Taxonomy" id="3016789"/>
    <lineage>
        <taxon>Bacteria</taxon>
        <taxon>Bacillati</taxon>
        <taxon>Actinomycetota</taxon>
        <taxon>Actinomycetes</taxon>
        <taxon>Micromonosporales</taxon>
        <taxon>Micromonosporaceae</taxon>
    </lineage>
</organism>
<evidence type="ECO:0000256" key="1">
    <source>
        <dbReference type="ARBA" id="ARBA00001946"/>
    </source>
</evidence>
<evidence type="ECO:0000313" key="4">
    <source>
        <dbReference type="EMBL" id="GLH95124.1"/>
    </source>
</evidence>
<dbReference type="InterPro" id="IPR000086">
    <property type="entry name" value="NUDIX_hydrolase_dom"/>
</dbReference>
<dbReference type="PANTHER" id="PTHR43046:SF14">
    <property type="entry name" value="MUTT_NUDIX FAMILY PROTEIN"/>
    <property type="match status" value="1"/>
</dbReference>
<dbReference type="SUPFAM" id="SSF55811">
    <property type="entry name" value="Nudix"/>
    <property type="match status" value="1"/>
</dbReference>
<dbReference type="Pfam" id="PF00293">
    <property type="entry name" value="NUDIX"/>
    <property type="match status" value="1"/>
</dbReference>
<sequence length="111" mass="12429">MGGHVESGETLEEALYREVQEETGWRVSVVIGLIGEYTYTGNDGIQRVETDYLVRVDGDLARPQLEAGKHTEFRWLTESEIEVLDEHRDVNDGLIRTIAEDGFAALHAIGL</sequence>